<organism evidence="2 3">
    <name type="scientific">Aulographum hederae CBS 113979</name>
    <dbReference type="NCBI Taxonomy" id="1176131"/>
    <lineage>
        <taxon>Eukaryota</taxon>
        <taxon>Fungi</taxon>
        <taxon>Dikarya</taxon>
        <taxon>Ascomycota</taxon>
        <taxon>Pezizomycotina</taxon>
        <taxon>Dothideomycetes</taxon>
        <taxon>Pleosporomycetidae</taxon>
        <taxon>Aulographales</taxon>
        <taxon>Aulographaceae</taxon>
    </lineage>
</organism>
<evidence type="ECO:0000313" key="3">
    <source>
        <dbReference type="Proteomes" id="UP000800041"/>
    </source>
</evidence>
<proteinExistence type="predicted"/>
<gene>
    <name evidence="2" type="ORF">K402DRAFT_406779</name>
</gene>
<dbReference type="Proteomes" id="UP000800041">
    <property type="component" value="Unassembled WGS sequence"/>
</dbReference>
<accession>A0A6G1GS09</accession>
<dbReference type="EMBL" id="ML977174">
    <property type="protein sequence ID" value="KAF1983538.1"/>
    <property type="molecule type" value="Genomic_DNA"/>
</dbReference>
<protein>
    <submittedName>
        <fullName evidence="2">Uncharacterized protein</fullName>
    </submittedName>
</protein>
<evidence type="ECO:0000256" key="1">
    <source>
        <dbReference type="SAM" id="MobiDB-lite"/>
    </source>
</evidence>
<sequence>MKPPRLTLTLTPKARALPTKSCSNLALLPPQHLSVGETSYSDGEIRARGVLKGGVEVRGLEFPWFEGQGLAGAGKVAGAGRGWVKERYGWMSGRGGDDDDGADTASSPPSPSLWFDITRVPGTLAGMQIRTPGVEGGRVRDARISGPAPVGRIIMRVCHMASLCHWISTREVRGQGGDREEK</sequence>
<evidence type="ECO:0000313" key="2">
    <source>
        <dbReference type="EMBL" id="KAF1983538.1"/>
    </source>
</evidence>
<feature type="region of interest" description="Disordered" evidence="1">
    <location>
        <begin position="94"/>
        <end position="113"/>
    </location>
</feature>
<dbReference type="AlphaFoldDB" id="A0A6G1GS09"/>
<reference evidence="2" key="1">
    <citation type="journal article" date="2020" name="Stud. Mycol.">
        <title>101 Dothideomycetes genomes: a test case for predicting lifestyles and emergence of pathogens.</title>
        <authorList>
            <person name="Haridas S."/>
            <person name="Albert R."/>
            <person name="Binder M."/>
            <person name="Bloem J."/>
            <person name="Labutti K."/>
            <person name="Salamov A."/>
            <person name="Andreopoulos B."/>
            <person name="Baker S."/>
            <person name="Barry K."/>
            <person name="Bills G."/>
            <person name="Bluhm B."/>
            <person name="Cannon C."/>
            <person name="Castanera R."/>
            <person name="Culley D."/>
            <person name="Daum C."/>
            <person name="Ezra D."/>
            <person name="Gonzalez J."/>
            <person name="Henrissat B."/>
            <person name="Kuo A."/>
            <person name="Liang C."/>
            <person name="Lipzen A."/>
            <person name="Lutzoni F."/>
            <person name="Magnuson J."/>
            <person name="Mondo S."/>
            <person name="Nolan M."/>
            <person name="Ohm R."/>
            <person name="Pangilinan J."/>
            <person name="Park H.-J."/>
            <person name="Ramirez L."/>
            <person name="Alfaro M."/>
            <person name="Sun H."/>
            <person name="Tritt A."/>
            <person name="Yoshinaga Y."/>
            <person name="Zwiers L.-H."/>
            <person name="Turgeon B."/>
            <person name="Goodwin S."/>
            <person name="Spatafora J."/>
            <person name="Crous P."/>
            <person name="Grigoriev I."/>
        </authorList>
    </citation>
    <scope>NUCLEOTIDE SEQUENCE</scope>
    <source>
        <strain evidence="2">CBS 113979</strain>
    </source>
</reference>
<name>A0A6G1GS09_9PEZI</name>
<keyword evidence="3" id="KW-1185">Reference proteome</keyword>